<evidence type="ECO:0000313" key="13">
    <source>
        <dbReference type="EMBL" id="RSU07081.1"/>
    </source>
</evidence>
<dbReference type="PIRSF" id="PIRSF000409">
    <property type="entry name" value="Ada"/>
    <property type="match status" value="1"/>
</dbReference>
<comment type="cofactor">
    <cofactor evidence="11">
        <name>Zn(2+)</name>
        <dbReference type="ChEBI" id="CHEBI:29105"/>
    </cofactor>
    <text evidence="11">Binds 1 zinc ion per subunit.</text>
</comment>
<evidence type="ECO:0000256" key="3">
    <source>
        <dbReference type="ARBA" id="ARBA00011918"/>
    </source>
</evidence>
<dbReference type="InterPro" id="IPR036388">
    <property type="entry name" value="WH-like_DNA-bd_sf"/>
</dbReference>
<dbReference type="RefSeq" id="WP_126824531.1">
    <property type="nucleotide sequence ID" value="NZ_JBHLWU010000002.1"/>
</dbReference>
<dbReference type="Pfam" id="PF01035">
    <property type="entry name" value="DNA_binding_1"/>
    <property type="match status" value="1"/>
</dbReference>
<dbReference type="Gene3D" id="1.10.10.60">
    <property type="entry name" value="Homeodomain-like"/>
    <property type="match status" value="1"/>
</dbReference>
<evidence type="ECO:0000313" key="14">
    <source>
        <dbReference type="Proteomes" id="UP000288669"/>
    </source>
</evidence>
<dbReference type="Gene3D" id="1.10.10.10">
    <property type="entry name" value="Winged helix-like DNA-binding domain superfamily/Winged helix DNA-binding domain"/>
    <property type="match status" value="1"/>
</dbReference>
<dbReference type="GO" id="GO:0008270">
    <property type="term" value="F:zinc ion binding"/>
    <property type="evidence" value="ECO:0007669"/>
    <property type="project" value="InterPro"/>
</dbReference>
<feature type="binding site" evidence="11">
    <location>
        <position position="71"/>
    </location>
    <ligand>
        <name>Zn(2+)</name>
        <dbReference type="ChEBI" id="CHEBI:29105"/>
    </ligand>
</feature>
<comment type="catalytic activity">
    <reaction evidence="9">
        <text>a 6-O-methyl-2'-deoxyguanosine in DNA + L-cysteinyl-[protein] = S-methyl-L-cysteinyl-[protein] + a 2'-deoxyguanosine in DNA</text>
        <dbReference type="Rhea" id="RHEA:24000"/>
        <dbReference type="Rhea" id="RHEA-COMP:10131"/>
        <dbReference type="Rhea" id="RHEA-COMP:10132"/>
        <dbReference type="Rhea" id="RHEA-COMP:11367"/>
        <dbReference type="Rhea" id="RHEA-COMP:11368"/>
        <dbReference type="ChEBI" id="CHEBI:29950"/>
        <dbReference type="ChEBI" id="CHEBI:82612"/>
        <dbReference type="ChEBI" id="CHEBI:85445"/>
        <dbReference type="ChEBI" id="CHEBI:85448"/>
        <dbReference type="EC" id="2.1.1.63"/>
    </reaction>
</comment>
<dbReference type="PROSITE" id="PS00374">
    <property type="entry name" value="MGMT"/>
    <property type="match status" value="1"/>
</dbReference>
<feature type="binding site" evidence="11">
    <location>
        <position position="41"/>
    </location>
    <ligand>
        <name>Zn(2+)</name>
        <dbReference type="ChEBI" id="CHEBI:29105"/>
    </ligand>
</feature>
<dbReference type="AlphaFoldDB" id="A0A430AGQ2"/>
<dbReference type="InterPro" id="IPR035451">
    <property type="entry name" value="Ada-like_dom_sf"/>
</dbReference>
<keyword evidence="5" id="KW-0808">Transferase</keyword>
<dbReference type="GO" id="GO:0006281">
    <property type="term" value="P:DNA repair"/>
    <property type="evidence" value="ECO:0007669"/>
    <property type="project" value="UniProtKB-KW"/>
</dbReference>
<evidence type="ECO:0000256" key="8">
    <source>
        <dbReference type="ARBA" id="ARBA00023204"/>
    </source>
</evidence>
<dbReference type="InterPro" id="IPR036217">
    <property type="entry name" value="MethylDNA_cys_MeTrfase_DNAb"/>
</dbReference>
<dbReference type="EMBL" id="NGJZ01000002">
    <property type="protein sequence ID" value="RSU07081.1"/>
    <property type="molecule type" value="Genomic_DNA"/>
</dbReference>
<dbReference type="InterPro" id="IPR001497">
    <property type="entry name" value="MethylDNA_cys_MeTrfase_AS"/>
</dbReference>
<dbReference type="PANTHER" id="PTHR10815">
    <property type="entry name" value="METHYLATED-DNA--PROTEIN-CYSTEINE METHYLTRANSFERASE"/>
    <property type="match status" value="1"/>
</dbReference>
<name>A0A430AGQ2_9ENTE</name>
<dbReference type="InterPro" id="IPR008332">
    <property type="entry name" value="MethylG_MeTrfase_N"/>
</dbReference>
<dbReference type="SUPFAM" id="SSF53155">
    <property type="entry name" value="Methylated DNA-protein cysteine methyltransferase domain"/>
    <property type="match status" value="1"/>
</dbReference>
<evidence type="ECO:0000256" key="11">
    <source>
        <dbReference type="PIRSR" id="PIRSR000409-3"/>
    </source>
</evidence>
<sequence length="359" mass="41155">MIKDQAKIDEYYTMLQNKNSQYEGIFFVGVKTTGIFCRPTCPAKKPLKENCEFFHDAQEALLAAYRPCKRCKPLTNQSYLSDDVRKLVEAVEKNPQKKWMDKDFDELAIHPNTARRQFKKNFGMTFIEYSRARRLGLAFKEIRAGNPLIQAQLESGFDSGNGFRDAFSKIMGELPSKSKEVLALSSSWIETKLGAMLVISDKEKIYLLEFVDRRGLENEIVRLRKRLNAAIIPQRTKVMEQLEQELWEYFEGKRMDFEVPLFRLGSDFEKEVWSQLQQTKVGETMAYKQLATRVGNSKASRAVANANGKNQLALLIPCHRIIASDGGIGGYGGGIERKKWLIQHEKTMAEKMARKEDQA</sequence>
<dbReference type="Pfam" id="PF02805">
    <property type="entry name" value="Ada_Zn_binding"/>
    <property type="match status" value="1"/>
</dbReference>
<gene>
    <name evidence="13" type="ORF">CBF30_07435</name>
</gene>
<dbReference type="GO" id="GO:0003700">
    <property type="term" value="F:DNA-binding transcription factor activity"/>
    <property type="evidence" value="ECO:0007669"/>
    <property type="project" value="InterPro"/>
</dbReference>
<dbReference type="InterPro" id="IPR014048">
    <property type="entry name" value="MethylDNA_cys_MeTrfase_DNA-bd"/>
</dbReference>
<dbReference type="Gene3D" id="3.40.10.10">
    <property type="entry name" value="DNA Methylphosphotriester Repair Domain"/>
    <property type="match status" value="1"/>
</dbReference>
<dbReference type="EC" id="2.1.1.63" evidence="3"/>
<evidence type="ECO:0000256" key="9">
    <source>
        <dbReference type="ARBA" id="ARBA00049348"/>
    </source>
</evidence>
<feature type="active site" description="Nucleophile; methyl group acceptor from methylphosphotriester" evidence="10">
    <location>
        <position position="37"/>
    </location>
</feature>
<dbReference type="NCBIfam" id="TIGR00589">
    <property type="entry name" value="ogt"/>
    <property type="match status" value="1"/>
</dbReference>
<dbReference type="Proteomes" id="UP000288669">
    <property type="component" value="Unassembled WGS sequence"/>
</dbReference>
<comment type="similarity">
    <text evidence="2">Belongs to the MGMT family.</text>
</comment>
<dbReference type="OrthoDB" id="9802228at2"/>
<comment type="caution">
    <text evidence="13">The sequence shown here is derived from an EMBL/GenBank/DDBJ whole genome shotgun (WGS) entry which is preliminary data.</text>
</comment>
<keyword evidence="14" id="KW-1185">Reference proteome</keyword>
<dbReference type="FunFam" id="1.10.10.10:FF:000214">
    <property type="entry name" value="Methylated-DNA--protein-cysteine methyltransferase"/>
    <property type="match status" value="1"/>
</dbReference>
<dbReference type="SMART" id="SM00342">
    <property type="entry name" value="HTH_ARAC"/>
    <property type="match status" value="1"/>
</dbReference>
<dbReference type="GO" id="GO:0003908">
    <property type="term" value="F:methylated-DNA-[protein]-cysteine S-methyltransferase activity"/>
    <property type="evidence" value="ECO:0007669"/>
    <property type="project" value="UniProtKB-EC"/>
</dbReference>
<keyword evidence="4" id="KW-0489">Methyltransferase</keyword>
<evidence type="ECO:0000256" key="4">
    <source>
        <dbReference type="ARBA" id="ARBA00022603"/>
    </source>
</evidence>
<dbReference type="SUPFAM" id="SSF46767">
    <property type="entry name" value="Methylated DNA-protein cysteine methyltransferase, C-terminal domain"/>
    <property type="match status" value="1"/>
</dbReference>
<evidence type="ECO:0000256" key="2">
    <source>
        <dbReference type="ARBA" id="ARBA00008711"/>
    </source>
</evidence>
<dbReference type="InterPro" id="IPR036631">
    <property type="entry name" value="MGMT_N_sf"/>
</dbReference>
<feature type="binding site" evidence="11">
    <location>
        <position position="68"/>
    </location>
    <ligand>
        <name>Zn(2+)</name>
        <dbReference type="ChEBI" id="CHEBI:29105"/>
    </ligand>
</feature>
<evidence type="ECO:0000256" key="6">
    <source>
        <dbReference type="ARBA" id="ARBA00022763"/>
    </source>
</evidence>
<dbReference type="Gene3D" id="3.30.160.70">
    <property type="entry name" value="Methylated DNA-protein cysteine methyltransferase domain"/>
    <property type="match status" value="1"/>
</dbReference>
<feature type="active site" description="Nucleophile; methyl group acceptor from either O6-methylguanine or O4-methylthymine" evidence="10">
    <location>
        <position position="318"/>
    </location>
</feature>
<dbReference type="InterPro" id="IPR018060">
    <property type="entry name" value="HTH_AraC"/>
</dbReference>
<dbReference type="GO" id="GO:0032259">
    <property type="term" value="P:methylation"/>
    <property type="evidence" value="ECO:0007669"/>
    <property type="project" value="UniProtKB-KW"/>
</dbReference>
<accession>A0A430AGQ2</accession>
<reference evidence="13 14" key="1">
    <citation type="submission" date="2017-05" db="EMBL/GenBank/DDBJ databases">
        <title>Vagococcus spp. assemblies.</title>
        <authorList>
            <person name="Gulvik C.A."/>
        </authorList>
    </citation>
    <scope>NUCLEOTIDE SEQUENCE [LARGE SCALE GENOMIC DNA]</scope>
    <source>
        <strain evidence="13 14">DSM 24756</strain>
    </source>
</reference>
<feature type="binding site" evidence="11">
    <location>
        <position position="37"/>
    </location>
    <ligand>
        <name>Zn(2+)</name>
        <dbReference type="ChEBI" id="CHEBI:29105"/>
    </ligand>
</feature>
<dbReference type="InterPro" id="IPR016221">
    <property type="entry name" value="Bifunct_regulatory_prot_Ada"/>
</dbReference>
<organism evidence="13 14">
    <name type="scientific">Vagococcus entomophilus</name>
    <dbReference type="NCBI Taxonomy" id="1160095"/>
    <lineage>
        <taxon>Bacteria</taxon>
        <taxon>Bacillati</taxon>
        <taxon>Bacillota</taxon>
        <taxon>Bacilli</taxon>
        <taxon>Lactobacillales</taxon>
        <taxon>Enterococcaceae</taxon>
        <taxon>Vagococcus</taxon>
    </lineage>
</organism>
<evidence type="ECO:0000256" key="10">
    <source>
        <dbReference type="PIRSR" id="PIRSR000409-1"/>
    </source>
</evidence>
<keyword evidence="8" id="KW-0234">DNA repair</keyword>
<evidence type="ECO:0000256" key="5">
    <source>
        <dbReference type="ARBA" id="ARBA00022679"/>
    </source>
</evidence>
<dbReference type="GO" id="GO:0043565">
    <property type="term" value="F:sequence-specific DNA binding"/>
    <property type="evidence" value="ECO:0007669"/>
    <property type="project" value="InterPro"/>
</dbReference>
<proteinExistence type="inferred from homology"/>
<evidence type="ECO:0000256" key="1">
    <source>
        <dbReference type="ARBA" id="ARBA00001286"/>
    </source>
</evidence>
<comment type="catalytic activity">
    <reaction evidence="1">
        <text>a 4-O-methyl-thymidine in DNA + L-cysteinyl-[protein] = a thymidine in DNA + S-methyl-L-cysteinyl-[protein]</text>
        <dbReference type="Rhea" id="RHEA:53428"/>
        <dbReference type="Rhea" id="RHEA-COMP:10131"/>
        <dbReference type="Rhea" id="RHEA-COMP:10132"/>
        <dbReference type="Rhea" id="RHEA-COMP:13555"/>
        <dbReference type="Rhea" id="RHEA-COMP:13556"/>
        <dbReference type="ChEBI" id="CHEBI:29950"/>
        <dbReference type="ChEBI" id="CHEBI:82612"/>
        <dbReference type="ChEBI" id="CHEBI:137386"/>
        <dbReference type="ChEBI" id="CHEBI:137387"/>
        <dbReference type="EC" id="2.1.1.63"/>
    </reaction>
</comment>
<evidence type="ECO:0000259" key="12">
    <source>
        <dbReference type="PROSITE" id="PS01124"/>
    </source>
</evidence>
<dbReference type="Pfam" id="PF02870">
    <property type="entry name" value="Methyltransf_1N"/>
    <property type="match status" value="1"/>
</dbReference>
<dbReference type="PANTHER" id="PTHR10815:SF5">
    <property type="entry name" value="METHYLATED-DNA--PROTEIN-CYSTEINE METHYLTRANSFERASE"/>
    <property type="match status" value="1"/>
</dbReference>
<dbReference type="Pfam" id="PF12833">
    <property type="entry name" value="HTH_18"/>
    <property type="match status" value="1"/>
</dbReference>
<keyword evidence="6" id="KW-0227">DNA damage</keyword>
<dbReference type="InterPro" id="IPR004026">
    <property type="entry name" value="Ada_DNA_repair_Zn-bd"/>
</dbReference>
<keyword evidence="11" id="KW-0479">Metal-binding</keyword>
<dbReference type="SUPFAM" id="SSF57884">
    <property type="entry name" value="Ada DNA repair protein, N-terminal domain (N-Ada 10)"/>
    <property type="match status" value="1"/>
</dbReference>
<evidence type="ECO:0000256" key="7">
    <source>
        <dbReference type="ARBA" id="ARBA00023159"/>
    </source>
</evidence>
<protein>
    <recommendedName>
        <fullName evidence="3">methylated-DNA--[protein]-cysteine S-methyltransferase</fullName>
        <ecNumber evidence="3">2.1.1.63</ecNumber>
    </recommendedName>
</protein>
<keyword evidence="7" id="KW-0010">Activator</keyword>
<dbReference type="CDD" id="cd06445">
    <property type="entry name" value="ATase"/>
    <property type="match status" value="1"/>
</dbReference>
<feature type="domain" description="HTH araC/xylS-type" evidence="12">
    <location>
        <begin position="85"/>
        <end position="181"/>
    </location>
</feature>
<keyword evidence="11" id="KW-0862">Zinc</keyword>
<dbReference type="PROSITE" id="PS01124">
    <property type="entry name" value="HTH_ARAC_FAMILY_2"/>
    <property type="match status" value="1"/>
</dbReference>